<keyword evidence="2" id="KW-1133">Transmembrane helix</keyword>
<evidence type="ECO:0000313" key="4">
    <source>
        <dbReference type="Proteomes" id="UP000612362"/>
    </source>
</evidence>
<feature type="region of interest" description="Disordered" evidence="1">
    <location>
        <begin position="57"/>
        <end position="80"/>
    </location>
</feature>
<organism evidence="3 4">
    <name type="scientific">Ktedonospora formicarum</name>
    <dbReference type="NCBI Taxonomy" id="2778364"/>
    <lineage>
        <taxon>Bacteria</taxon>
        <taxon>Bacillati</taxon>
        <taxon>Chloroflexota</taxon>
        <taxon>Ktedonobacteria</taxon>
        <taxon>Ktedonobacterales</taxon>
        <taxon>Ktedonobacteraceae</taxon>
        <taxon>Ktedonospora</taxon>
    </lineage>
</organism>
<evidence type="ECO:0000256" key="2">
    <source>
        <dbReference type="SAM" id="Phobius"/>
    </source>
</evidence>
<dbReference type="RefSeq" id="WP_220196722.1">
    <property type="nucleotide sequence ID" value="NZ_BNJF01000003.1"/>
</dbReference>
<keyword evidence="2" id="KW-0812">Transmembrane</keyword>
<protein>
    <submittedName>
        <fullName evidence="3">Uncharacterized protein</fullName>
    </submittedName>
</protein>
<dbReference type="Proteomes" id="UP000612362">
    <property type="component" value="Unassembled WGS sequence"/>
</dbReference>
<accession>A0A8J3I9Z9</accession>
<dbReference type="AlphaFoldDB" id="A0A8J3I9Z9"/>
<keyword evidence="2" id="KW-0472">Membrane</keyword>
<sequence>MLNNEEQAKEGKIANILQQKPQRRADLRLKFFLLLLGVIVILSSGLVVAWRVYTTNSASPSRTQNNGSTNKKGSSNSSGEAPWENYPAVYWQTLRAQFAQGLHMTEQQVRDNFHSTVLATQTPAGHGGAEISSPQATKWLNDLAQAQGISQEQLHAIEVAAVQQAHAALVQQHVLTQQQADQTIRGMNQDDMNMNIMEAFLRSSQGKKS</sequence>
<keyword evidence="4" id="KW-1185">Reference proteome</keyword>
<gene>
    <name evidence="3" type="ORF">KSX_55870</name>
</gene>
<dbReference type="EMBL" id="BNJF01000003">
    <property type="protein sequence ID" value="GHO47424.1"/>
    <property type="molecule type" value="Genomic_DNA"/>
</dbReference>
<comment type="caution">
    <text evidence="3">The sequence shown here is derived from an EMBL/GenBank/DDBJ whole genome shotgun (WGS) entry which is preliminary data.</text>
</comment>
<reference evidence="3" key="1">
    <citation type="submission" date="2020-10" db="EMBL/GenBank/DDBJ databases">
        <title>Taxonomic study of unclassified bacteria belonging to the class Ktedonobacteria.</title>
        <authorList>
            <person name="Yabe S."/>
            <person name="Wang C.M."/>
            <person name="Zheng Y."/>
            <person name="Sakai Y."/>
            <person name="Cavaletti L."/>
            <person name="Monciardini P."/>
            <person name="Donadio S."/>
        </authorList>
    </citation>
    <scope>NUCLEOTIDE SEQUENCE</scope>
    <source>
        <strain evidence="3">SOSP1-1</strain>
    </source>
</reference>
<proteinExistence type="predicted"/>
<feature type="compositionally biased region" description="Low complexity" evidence="1">
    <location>
        <begin position="65"/>
        <end position="79"/>
    </location>
</feature>
<feature type="transmembrane region" description="Helical" evidence="2">
    <location>
        <begin position="31"/>
        <end position="53"/>
    </location>
</feature>
<evidence type="ECO:0000256" key="1">
    <source>
        <dbReference type="SAM" id="MobiDB-lite"/>
    </source>
</evidence>
<evidence type="ECO:0000313" key="3">
    <source>
        <dbReference type="EMBL" id="GHO47424.1"/>
    </source>
</evidence>
<name>A0A8J3I9Z9_9CHLR</name>